<dbReference type="InterPro" id="IPR032675">
    <property type="entry name" value="LRR_dom_sf"/>
</dbReference>
<dbReference type="Proteomes" id="UP000541558">
    <property type="component" value="Unassembled WGS sequence"/>
</dbReference>
<name>A0A8H5C0B6_9AGAR</name>
<gene>
    <name evidence="1" type="ORF">D9611_005269</name>
</gene>
<dbReference type="Gene3D" id="3.80.10.10">
    <property type="entry name" value="Ribonuclease Inhibitor"/>
    <property type="match status" value="1"/>
</dbReference>
<dbReference type="OrthoDB" id="3255541at2759"/>
<reference evidence="1 2" key="1">
    <citation type="journal article" date="2020" name="ISME J.">
        <title>Uncovering the hidden diversity of litter-decomposition mechanisms in mushroom-forming fungi.</title>
        <authorList>
            <person name="Floudas D."/>
            <person name="Bentzer J."/>
            <person name="Ahren D."/>
            <person name="Johansson T."/>
            <person name="Persson P."/>
            <person name="Tunlid A."/>
        </authorList>
    </citation>
    <scope>NUCLEOTIDE SEQUENCE [LARGE SCALE GENOMIC DNA]</scope>
    <source>
        <strain evidence="1 2">CBS 175.51</strain>
    </source>
</reference>
<evidence type="ECO:0000313" key="1">
    <source>
        <dbReference type="EMBL" id="KAF5332514.1"/>
    </source>
</evidence>
<sequence length="531" mass="58651">MNRSPFAPEVIRSVCDHMDDPTLLSMALTSKDFLEPALDTLWRDLTSFKPLLSCLPDVNDLWITEEFAPPIETEDLIEVLYPRRAITQKDIGRYLTFYAARIRRFRPYMYCGINLSVEALQALQLASGGKPGVLSPLLREFSWPSPDVVSTLLGEDAKRQLSPCMSLFLGDSLTTIDFEVPPDLPLHAGSLDQALSRHPRLKRISIGDTSESGMDRIFIESCIASSPLEYLERISLPFVTAPMIQHLALRPQLKNLEIVGKSTTDIPSLPTITGSATINGFFPNLRSITISRTSLSTLQDLLRCIPSANTITDVICGPTGNLATSDIQGVIKAISARFNPSTLTNLEFSLDPKRVVSAVVEEPLEGNTSSDVDISPLFGFSELRNLNLRLKDTICLTPTEIAAIPVAFPKIRILTLGSNTRDFRPPRLDHTHFISLLQNCPSLTGLRLFFDTSGMTGEVVTGAPFQLITLEVGNSPIYSPSRVLSFMKANLPDLDSVGGPAYAVHNHNPRIFYRRWKWVDEQLRAGPSASS</sequence>
<evidence type="ECO:0000313" key="2">
    <source>
        <dbReference type="Proteomes" id="UP000541558"/>
    </source>
</evidence>
<dbReference type="SUPFAM" id="SSF52047">
    <property type="entry name" value="RNI-like"/>
    <property type="match status" value="1"/>
</dbReference>
<comment type="caution">
    <text evidence="1">The sequence shown here is derived from an EMBL/GenBank/DDBJ whole genome shotgun (WGS) entry which is preliminary data.</text>
</comment>
<protein>
    <recommendedName>
        <fullName evidence="3">F-box domain-containing protein</fullName>
    </recommendedName>
</protein>
<organism evidence="1 2">
    <name type="scientific">Ephemerocybe angulata</name>
    <dbReference type="NCBI Taxonomy" id="980116"/>
    <lineage>
        <taxon>Eukaryota</taxon>
        <taxon>Fungi</taxon>
        <taxon>Dikarya</taxon>
        <taxon>Basidiomycota</taxon>
        <taxon>Agaricomycotina</taxon>
        <taxon>Agaricomycetes</taxon>
        <taxon>Agaricomycetidae</taxon>
        <taxon>Agaricales</taxon>
        <taxon>Agaricineae</taxon>
        <taxon>Psathyrellaceae</taxon>
        <taxon>Ephemerocybe</taxon>
    </lineage>
</organism>
<proteinExistence type="predicted"/>
<accession>A0A8H5C0B6</accession>
<keyword evidence="2" id="KW-1185">Reference proteome</keyword>
<dbReference type="EMBL" id="JAACJK010000110">
    <property type="protein sequence ID" value="KAF5332514.1"/>
    <property type="molecule type" value="Genomic_DNA"/>
</dbReference>
<evidence type="ECO:0008006" key="3">
    <source>
        <dbReference type="Google" id="ProtNLM"/>
    </source>
</evidence>
<dbReference type="AlphaFoldDB" id="A0A8H5C0B6"/>